<dbReference type="AlphaFoldDB" id="A0A1M6XGE1"/>
<dbReference type="EMBL" id="FRBD01000020">
    <property type="protein sequence ID" value="SHL05054.1"/>
    <property type="molecule type" value="Genomic_DNA"/>
</dbReference>
<name>A0A1M6XGE1_XYLRU</name>
<sequence>MGAKVNKKTDENAKTYKIIRMEFANLNNFI</sequence>
<organism evidence="1 2">
    <name type="scientific">Xylanibacter ruminicola</name>
    <name type="common">Prevotella ruminicola</name>
    <dbReference type="NCBI Taxonomy" id="839"/>
    <lineage>
        <taxon>Bacteria</taxon>
        <taxon>Pseudomonadati</taxon>
        <taxon>Bacteroidota</taxon>
        <taxon>Bacteroidia</taxon>
        <taxon>Bacteroidales</taxon>
        <taxon>Prevotellaceae</taxon>
        <taxon>Xylanibacter</taxon>
    </lineage>
</organism>
<reference evidence="1 2" key="1">
    <citation type="submission" date="2016-11" db="EMBL/GenBank/DDBJ databases">
        <authorList>
            <person name="Jaros S."/>
            <person name="Januszkiewicz K."/>
            <person name="Wedrychowicz H."/>
        </authorList>
    </citation>
    <scope>NUCLEOTIDE SEQUENCE [LARGE SCALE GENOMIC DNA]</scope>
    <source>
        <strain evidence="1 2">KHT3</strain>
    </source>
</reference>
<evidence type="ECO:0000313" key="1">
    <source>
        <dbReference type="EMBL" id="SHL05054.1"/>
    </source>
</evidence>
<gene>
    <name evidence="1" type="ORF">SAMN05216463_12050</name>
</gene>
<evidence type="ECO:0000313" key="2">
    <source>
        <dbReference type="Proteomes" id="UP000184130"/>
    </source>
</evidence>
<dbReference type="Proteomes" id="UP000184130">
    <property type="component" value="Unassembled WGS sequence"/>
</dbReference>
<protein>
    <submittedName>
        <fullName evidence="1">Uncharacterized protein</fullName>
    </submittedName>
</protein>
<accession>A0A1M6XGE1</accession>
<proteinExistence type="predicted"/>